<keyword evidence="3" id="KW-0694">RNA-binding</keyword>
<reference evidence="5" key="2">
    <citation type="submission" date="2021-04" db="EMBL/GenBank/DDBJ databases">
        <authorList>
            <person name="Gilroy R."/>
        </authorList>
    </citation>
    <scope>NUCLEOTIDE SEQUENCE</scope>
    <source>
        <strain evidence="5">A6-441</strain>
    </source>
</reference>
<evidence type="ECO:0000256" key="1">
    <source>
        <dbReference type="ARBA" id="ARBA00010876"/>
    </source>
</evidence>
<comment type="caution">
    <text evidence="5">The sequence shown here is derived from an EMBL/GenBank/DDBJ whole genome shotgun (WGS) entry which is preliminary data.</text>
</comment>
<dbReference type="PROSITE" id="PS01129">
    <property type="entry name" value="PSI_RLU"/>
    <property type="match status" value="1"/>
</dbReference>
<evidence type="ECO:0000259" key="4">
    <source>
        <dbReference type="SMART" id="SM00363"/>
    </source>
</evidence>
<protein>
    <submittedName>
        <fullName evidence="5">RluA family pseudouridine synthase</fullName>
    </submittedName>
</protein>
<dbReference type="InterPro" id="IPR006145">
    <property type="entry name" value="PsdUridine_synth_RsuA/RluA"/>
</dbReference>
<keyword evidence="2" id="KW-0413">Isomerase</keyword>
<dbReference type="PANTHER" id="PTHR21600">
    <property type="entry name" value="MITOCHONDRIAL RNA PSEUDOURIDINE SYNTHASE"/>
    <property type="match status" value="1"/>
</dbReference>
<accession>A0A9E2NZ36</accession>
<gene>
    <name evidence="5" type="ORF">IAA47_06780</name>
</gene>
<evidence type="ECO:0000256" key="2">
    <source>
        <dbReference type="ARBA" id="ARBA00023235"/>
    </source>
</evidence>
<dbReference type="GO" id="GO:0000455">
    <property type="term" value="P:enzyme-directed rRNA pseudouridine synthesis"/>
    <property type="evidence" value="ECO:0007669"/>
    <property type="project" value="UniProtKB-ARBA"/>
</dbReference>
<name>A0A9E2NZ36_9FUSO</name>
<dbReference type="Proteomes" id="UP000724657">
    <property type="component" value="Unassembled WGS sequence"/>
</dbReference>
<dbReference type="InterPro" id="IPR006224">
    <property type="entry name" value="PsdUridine_synth_RluA-like_CS"/>
</dbReference>
<dbReference type="InterPro" id="IPR020103">
    <property type="entry name" value="PsdUridine_synth_cat_dom_sf"/>
</dbReference>
<dbReference type="GO" id="GO:0120159">
    <property type="term" value="F:rRNA pseudouridine synthase activity"/>
    <property type="evidence" value="ECO:0007669"/>
    <property type="project" value="UniProtKB-ARBA"/>
</dbReference>
<dbReference type="Pfam" id="PF00849">
    <property type="entry name" value="PseudoU_synth_2"/>
    <property type="match status" value="1"/>
</dbReference>
<dbReference type="Gene3D" id="3.10.290.10">
    <property type="entry name" value="RNA-binding S4 domain"/>
    <property type="match status" value="1"/>
</dbReference>
<evidence type="ECO:0000313" key="6">
    <source>
        <dbReference type="Proteomes" id="UP000724657"/>
    </source>
</evidence>
<dbReference type="CDD" id="cd00165">
    <property type="entry name" value="S4"/>
    <property type="match status" value="1"/>
</dbReference>
<dbReference type="PROSITE" id="PS50889">
    <property type="entry name" value="S4"/>
    <property type="match status" value="1"/>
</dbReference>
<reference evidence="5" key="1">
    <citation type="journal article" date="2021" name="PeerJ">
        <title>Extensive microbial diversity within the chicken gut microbiome revealed by metagenomics and culture.</title>
        <authorList>
            <person name="Gilroy R."/>
            <person name="Ravi A."/>
            <person name="Getino M."/>
            <person name="Pursley I."/>
            <person name="Horton D.L."/>
            <person name="Alikhan N.F."/>
            <person name="Baker D."/>
            <person name="Gharbi K."/>
            <person name="Hall N."/>
            <person name="Watson M."/>
            <person name="Adriaenssens E.M."/>
            <person name="Foster-Nyarko E."/>
            <person name="Jarju S."/>
            <person name="Secka A."/>
            <person name="Antonio M."/>
            <person name="Oren A."/>
            <person name="Chaudhuri R.R."/>
            <person name="La Ragione R."/>
            <person name="Hildebrand F."/>
            <person name="Pallen M.J."/>
        </authorList>
    </citation>
    <scope>NUCLEOTIDE SEQUENCE</scope>
    <source>
        <strain evidence="5">A6-441</strain>
    </source>
</reference>
<dbReference type="InterPro" id="IPR036986">
    <property type="entry name" value="S4_RNA-bd_sf"/>
</dbReference>
<proteinExistence type="inferred from homology"/>
<dbReference type="InterPro" id="IPR050188">
    <property type="entry name" value="RluA_PseudoU_synthase"/>
</dbReference>
<dbReference type="EMBL" id="JAHLFN010000066">
    <property type="protein sequence ID" value="MBU3842666.1"/>
    <property type="molecule type" value="Genomic_DNA"/>
</dbReference>
<dbReference type="Gene3D" id="3.30.2350.10">
    <property type="entry name" value="Pseudouridine synthase"/>
    <property type="match status" value="1"/>
</dbReference>
<dbReference type="SUPFAM" id="SSF55174">
    <property type="entry name" value="Alpha-L RNA-binding motif"/>
    <property type="match status" value="1"/>
</dbReference>
<feature type="domain" description="RNA-binding S4" evidence="4">
    <location>
        <begin position="12"/>
        <end position="70"/>
    </location>
</feature>
<dbReference type="InterPro" id="IPR002942">
    <property type="entry name" value="S4_RNA-bd"/>
</dbReference>
<dbReference type="CDD" id="cd02869">
    <property type="entry name" value="PseudoU_synth_RluA_like"/>
    <property type="match status" value="1"/>
</dbReference>
<sequence>MEYIIDKEFEDVRVDKFLRKKLSNMALTEIFKCIRVGKIKVNGKKTKENYRLKLNDVVKLFMKVELESIQSEESKIKSSDLEEIKQFIVYEDENLLILNKKPNMVMHKGSGHEYGISEILKEYLKNPNFNFINRIDKATSGLVIGTKNLVINRELSEEMRERNIEKKYYILVEGKLKKKEFIIKSFLKRLEDRVVELEKYEVGAKKSISYFRVVETGKDCTLLEGTLGSGRTHQLRVQLASMGNPILGDTKYGKGKEKIMYLFSHYLKIDKYGIEINLPIPKEYIKRLSK</sequence>
<dbReference type="SMART" id="SM00363">
    <property type="entry name" value="S4"/>
    <property type="match status" value="1"/>
</dbReference>
<dbReference type="Pfam" id="PF01479">
    <property type="entry name" value="S4"/>
    <property type="match status" value="1"/>
</dbReference>
<organism evidence="5 6">
    <name type="scientific">Candidatus Fusobacterium pullicola</name>
    <dbReference type="NCBI Taxonomy" id="2838601"/>
    <lineage>
        <taxon>Bacteria</taxon>
        <taxon>Fusobacteriati</taxon>
        <taxon>Fusobacteriota</taxon>
        <taxon>Fusobacteriia</taxon>
        <taxon>Fusobacteriales</taxon>
        <taxon>Fusobacteriaceae</taxon>
        <taxon>Fusobacterium</taxon>
    </lineage>
</organism>
<evidence type="ECO:0000256" key="3">
    <source>
        <dbReference type="PROSITE-ProRule" id="PRU00182"/>
    </source>
</evidence>
<dbReference type="SUPFAM" id="SSF55120">
    <property type="entry name" value="Pseudouridine synthase"/>
    <property type="match status" value="1"/>
</dbReference>
<dbReference type="GO" id="GO:0003723">
    <property type="term" value="F:RNA binding"/>
    <property type="evidence" value="ECO:0007669"/>
    <property type="project" value="UniProtKB-KW"/>
</dbReference>
<evidence type="ECO:0000313" key="5">
    <source>
        <dbReference type="EMBL" id="MBU3842666.1"/>
    </source>
</evidence>
<dbReference type="AlphaFoldDB" id="A0A9E2NZ36"/>
<comment type="similarity">
    <text evidence="1">Belongs to the pseudouridine synthase RluA family.</text>
</comment>
<dbReference type="PANTHER" id="PTHR21600:SF83">
    <property type="entry name" value="PSEUDOURIDYLATE SYNTHASE RPUSD4, MITOCHONDRIAL"/>
    <property type="match status" value="1"/>
</dbReference>